<name>A0ACB7G4X5_MANES</name>
<dbReference type="Proteomes" id="UP000091857">
    <property type="component" value="Chromosome 17"/>
</dbReference>
<proteinExistence type="predicted"/>
<sequence>MLKRTGKCAVSSSRLPNLAKLSPPPLHTTLHSIPKIRGIKLSTQEQVSNIRCRARRRVRYEEDDDEKEDDGYGYNEEIALLENYTQSAREEVLLVHAIVDDQEVEVLIFKLIEAVDKVMTQQGEEQEKTADEVFEKMKILEEGMSEFIPVGIQEIDVKKIGLLDILMSTTFGSFKVYEEVICVKILVPERNPLLYKWVLALKQVPLVKELLSPPDKLAPLLQRYRQNALKSSN</sequence>
<evidence type="ECO:0000313" key="1">
    <source>
        <dbReference type="EMBL" id="KAG8634778.1"/>
    </source>
</evidence>
<protein>
    <submittedName>
        <fullName evidence="1">Uncharacterized protein</fullName>
    </submittedName>
</protein>
<gene>
    <name evidence="1" type="ORF">MANES_17G084450v8</name>
</gene>
<organism evidence="1 2">
    <name type="scientific">Manihot esculenta</name>
    <name type="common">Cassava</name>
    <name type="synonym">Jatropha manihot</name>
    <dbReference type="NCBI Taxonomy" id="3983"/>
    <lineage>
        <taxon>Eukaryota</taxon>
        <taxon>Viridiplantae</taxon>
        <taxon>Streptophyta</taxon>
        <taxon>Embryophyta</taxon>
        <taxon>Tracheophyta</taxon>
        <taxon>Spermatophyta</taxon>
        <taxon>Magnoliopsida</taxon>
        <taxon>eudicotyledons</taxon>
        <taxon>Gunneridae</taxon>
        <taxon>Pentapetalae</taxon>
        <taxon>rosids</taxon>
        <taxon>fabids</taxon>
        <taxon>Malpighiales</taxon>
        <taxon>Euphorbiaceae</taxon>
        <taxon>Crotonoideae</taxon>
        <taxon>Manihoteae</taxon>
        <taxon>Manihot</taxon>
    </lineage>
</organism>
<dbReference type="EMBL" id="CM004403">
    <property type="protein sequence ID" value="KAG8634778.1"/>
    <property type="molecule type" value="Genomic_DNA"/>
</dbReference>
<keyword evidence="2" id="KW-1185">Reference proteome</keyword>
<reference evidence="2" key="1">
    <citation type="journal article" date="2016" name="Nat. Biotechnol.">
        <title>Sequencing wild and cultivated cassava and related species reveals extensive interspecific hybridization and genetic diversity.</title>
        <authorList>
            <person name="Bredeson J.V."/>
            <person name="Lyons J.B."/>
            <person name="Prochnik S.E."/>
            <person name="Wu G.A."/>
            <person name="Ha C.M."/>
            <person name="Edsinger-Gonzales E."/>
            <person name="Grimwood J."/>
            <person name="Schmutz J."/>
            <person name="Rabbi I.Y."/>
            <person name="Egesi C."/>
            <person name="Nauluvula P."/>
            <person name="Lebot V."/>
            <person name="Ndunguru J."/>
            <person name="Mkamilo G."/>
            <person name="Bart R.S."/>
            <person name="Setter T.L."/>
            <person name="Gleadow R.M."/>
            <person name="Kulakow P."/>
            <person name="Ferguson M.E."/>
            <person name="Rounsley S."/>
            <person name="Rokhsar D.S."/>
        </authorList>
    </citation>
    <scope>NUCLEOTIDE SEQUENCE [LARGE SCALE GENOMIC DNA]</scope>
    <source>
        <strain evidence="2">cv. AM560-2</strain>
    </source>
</reference>
<evidence type="ECO:0000313" key="2">
    <source>
        <dbReference type="Proteomes" id="UP000091857"/>
    </source>
</evidence>
<comment type="caution">
    <text evidence="1">The sequence shown here is derived from an EMBL/GenBank/DDBJ whole genome shotgun (WGS) entry which is preliminary data.</text>
</comment>
<accession>A0ACB7G4X5</accession>